<dbReference type="Proteomes" id="UP000033057">
    <property type="component" value="Chromosome"/>
</dbReference>
<dbReference type="EMBL" id="CP011056">
    <property type="protein sequence ID" value="AKA77746.2"/>
    <property type="molecule type" value="Genomic_DNA"/>
</dbReference>
<dbReference type="RefSeq" id="WP_009990397.1">
    <property type="nucleotide sequence ID" value="NZ_CP011055.2"/>
</dbReference>
<dbReference type="Proteomes" id="UP000273194">
    <property type="component" value="Chromosome"/>
</dbReference>
<protein>
    <submittedName>
        <fullName evidence="3">Transcription elongation factor NusA</fullName>
    </submittedName>
</protein>
<dbReference type="AlphaFoldDB" id="A0A0E3KDX7"/>
<dbReference type="EMBL" id="LT549890">
    <property type="protein sequence ID" value="SAI83711.1"/>
    <property type="molecule type" value="Genomic_DNA"/>
</dbReference>
<evidence type="ECO:0000313" key="20">
    <source>
        <dbReference type="Proteomes" id="UP000275843"/>
    </source>
</evidence>
<dbReference type="EMBL" id="CP033239">
    <property type="protein sequence ID" value="AZF78437.1"/>
    <property type="molecule type" value="Genomic_DNA"/>
</dbReference>
<dbReference type="Proteomes" id="UP000273443">
    <property type="component" value="Chromosome"/>
</dbReference>
<evidence type="ECO:0000313" key="3">
    <source>
        <dbReference type="EMBL" id="AKA80439.2"/>
    </source>
</evidence>
<sequence length="170" mass="19540">MKMKIPLDYVCVRSGLLCNRCQSLIDSGEVFEYEVEIIKILLDLEETQFKELKDSTYHKAYKVDDLLILLVTSGQEMTQQKWIKIARILQEKLNIKVRVLEKTNSIKNSAVQLLSPARVLGVNTVWMPDGSVQYVIRVSRSERRLLPAEAQLLESALTKIHSTPVRIRVE</sequence>
<name>A0A0E3KDX7_SACSO</name>
<evidence type="ECO:0000313" key="8">
    <source>
        <dbReference type="EMBL" id="AZF78437.1"/>
    </source>
</evidence>
<reference evidence="15" key="2">
    <citation type="submission" date="2016-04" db="EMBL/GenBank/DDBJ databases">
        <authorList>
            <person name="Shah S.A."/>
            <person name="Garrett R.A."/>
        </authorList>
    </citation>
    <scope>NUCLEOTIDE SEQUENCE [LARGE SCALE GENOMIC DNA]</scope>
    <source>
        <strain evidence="15">ATCC 35091 / DSM 1616 / JCM 8930 / NBRC 15331 / P1</strain>
    </source>
</reference>
<evidence type="ECO:0000313" key="12">
    <source>
        <dbReference type="Proteomes" id="UP000033057"/>
    </source>
</evidence>
<dbReference type="EMBL" id="CP011057">
    <property type="protein sequence ID" value="AKA80439.2"/>
    <property type="molecule type" value="Genomic_DNA"/>
</dbReference>
<accession>A0A0E3KDX7</accession>
<dbReference type="KEGG" id="ssof:SULC_1185"/>
<evidence type="ECO:0000313" key="11">
    <source>
        <dbReference type="EMBL" id="SAI83711.1"/>
    </source>
</evidence>
<evidence type="ECO:0000313" key="2">
    <source>
        <dbReference type="EMBL" id="AKA77746.2"/>
    </source>
</evidence>
<dbReference type="EMBL" id="CP011055">
    <property type="protein sequence ID" value="AKA75052.2"/>
    <property type="molecule type" value="Genomic_DNA"/>
</dbReference>
<reference evidence="11" key="3">
    <citation type="submission" date="2016-04" db="EMBL/GenBank/DDBJ databases">
        <authorList>
            <person name="Evans L.H."/>
            <person name="Alamgir A."/>
            <person name="Owens N."/>
            <person name="Weber N.D."/>
            <person name="Virtaneva K."/>
            <person name="Barbian K."/>
            <person name="Babar A."/>
            <person name="Rosenke K."/>
        </authorList>
    </citation>
    <scope>NUCLEOTIDE SEQUENCE</scope>
    <source>
        <strain evidence="11">P1</strain>
    </source>
</reference>
<dbReference type="EMBL" id="CP033235">
    <property type="protein sequence ID" value="AZF67965.1"/>
    <property type="molecule type" value="Genomic_DNA"/>
</dbReference>
<evidence type="ECO:0000313" key="4">
    <source>
        <dbReference type="EMBL" id="AZF67965.1"/>
    </source>
</evidence>
<evidence type="ECO:0000313" key="9">
    <source>
        <dbReference type="EMBL" id="AZF81043.1"/>
    </source>
</evidence>
<evidence type="ECO:0000313" key="1">
    <source>
        <dbReference type="EMBL" id="AKA75052.2"/>
    </source>
</evidence>
<evidence type="ECO:0000313" key="14">
    <source>
        <dbReference type="Proteomes" id="UP000033106"/>
    </source>
</evidence>
<dbReference type="Proteomes" id="UP000033085">
    <property type="component" value="Chromosome"/>
</dbReference>
<dbReference type="KEGG" id="ssol:SULB_1187"/>
<evidence type="ECO:0000313" key="6">
    <source>
        <dbReference type="EMBL" id="AZF73205.1"/>
    </source>
</evidence>
<reference evidence="12 13" key="1">
    <citation type="journal article" date="2015" name="Genome Announc.">
        <title>Complete Genome Sequence of Sulfolobus solfataricus Strain 98/2 and Evolved Derivatives.</title>
        <authorList>
            <person name="McCarthy S."/>
            <person name="Gradnigo J."/>
            <person name="Johnson T."/>
            <person name="Payne S."/>
            <person name="Lipzen A."/>
            <person name="Martin J."/>
            <person name="Schackwitz W."/>
            <person name="Moriyama E."/>
            <person name="Blum P."/>
        </authorList>
    </citation>
    <scope>NUCLEOTIDE SEQUENCE [LARGE SCALE GENOMIC DNA]</scope>
    <source>
        <strain evidence="12">98/2 SULC</strain>
        <strain evidence="1">SARC-B</strain>
        <strain evidence="2">SARC-C</strain>
        <strain evidence="3 14">SULA</strain>
        <strain evidence="13">SULB</strain>
    </source>
</reference>
<accession>A0A157SX72</accession>
<evidence type="ECO:0000313" key="7">
    <source>
        <dbReference type="EMBL" id="AZF75830.1"/>
    </source>
</evidence>
<evidence type="ECO:0000313" key="15">
    <source>
        <dbReference type="Proteomes" id="UP000076770"/>
    </source>
</evidence>
<dbReference type="GeneID" id="1453345"/>
<evidence type="ECO:0000313" key="18">
    <source>
        <dbReference type="Proteomes" id="UP000273194"/>
    </source>
</evidence>
<evidence type="ECO:0000313" key="21">
    <source>
        <dbReference type="Proteomes" id="UP000278715"/>
    </source>
</evidence>
<reference evidence="3" key="5">
    <citation type="submission" date="2018-10" db="EMBL/GenBank/DDBJ databases">
        <authorList>
            <person name="McCarthy S."/>
            <person name="Gradnigo J."/>
            <person name="Johnson T."/>
            <person name="Payne S."/>
            <person name="Lipzen A."/>
            <person name="Schackwitz W."/>
            <person name="Martin J."/>
            <person name="Moriyama E."/>
            <person name="Blum P."/>
        </authorList>
    </citation>
    <scope>NUCLEOTIDE SEQUENCE</scope>
    <source>
        <strain evidence="1">SARC-B</strain>
        <strain evidence="2">SARC-C</strain>
        <strain evidence="3">SULA</strain>
    </source>
</reference>
<evidence type="ECO:0000313" key="17">
    <source>
        <dbReference type="Proteomes" id="UP000269431"/>
    </source>
</evidence>
<proteinExistence type="predicted"/>
<dbReference type="KEGG" id="ssoa:SULA_1186"/>
<dbReference type="Proteomes" id="UP000267993">
    <property type="component" value="Chromosome"/>
</dbReference>
<evidence type="ECO:0000313" key="13">
    <source>
        <dbReference type="Proteomes" id="UP000033085"/>
    </source>
</evidence>
<dbReference type="EMBL" id="CP033240">
    <property type="protein sequence ID" value="AZF81043.1"/>
    <property type="molecule type" value="Genomic_DNA"/>
</dbReference>
<dbReference type="EMBL" id="CP033237">
    <property type="protein sequence ID" value="AZF73205.1"/>
    <property type="molecule type" value="Genomic_DNA"/>
</dbReference>
<evidence type="ECO:0000313" key="5">
    <source>
        <dbReference type="EMBL" id="AZF70585.1"/>
    </source>
</evidence>
<reference evidence="16 17" key="4">
    <citation type="journal article" date="2018" name="Proc. Natl. Acad. Sci. U.S.A.">
        <title>Nonmutational mechanism of inheritance in the Archaeon Sulfolobus solfataricus.</title>
        <authorList>
            <person name="Payne S."/>
            <person name="McCarthy S."/>
            <person name="Johnson T."/>
            <person name="North E."/>
            <person name="Blum P."/>
        </authorList>
    </citation>
    <scope>NUCLEOTIDE SEQUENCE [LARGE SCALE GENOMIC DNA]</scope>
    <source>
        <strain evidence="5 16">SARC-H</strain>
        <strain evidence="6 20">SARC-I</strain>
        <strain evidence="8 21">SARC-N</strain>
        <strain evidence="9 22">SARC-O</strain>
        <strain evidence="10 17">SUL120</strain>
        <strain evidence="4 18">SULG</strain>
        <strain evidence="7 19">SULM</strain>
    </source>
</reference>
<keyword evidence="3" id="KW-0648">Protein biosynthesis</keyword>
<dbReference type="SMR" id="A0A0E3KDX7"/>
<dbReference type="EMBL" id="CP033236">
    <property type="protein sequence ID" value="AZF70585.1"/>
    <property type="molecule type" value="Genomic_DNA"/>
</dbReference>
<dbReference type="Proteomes" id="UP000278715">
    <property type="component" value="Chromosome"/>
</dbReference>
<dbReference type="EMBL" id="CP033238">
    <property type="protein sequence ID" value="AZF75830.1"/>
    <property type="molecule type" value="Genomic_DNA"/>
</dbReference>
<evidence type="ECO:0000313" key="22">
    <source>
        <dbReference type="Proteomes" id="UP000282269"/>
    </source>
</evidence>
<dbReference type="Proteomes" id="UP000076770">
    <property type="component" value="Chromosome i"/>
</dbReference>
<evidence type="ECO:0000313" key="19">
    <source>
        <dbReference type="Proteomes" id="UP000273443"/>
    </source>
</evidence>
<dbReference type="EMBL" id="CP033241">
    <property type="protein sequence ID" value="AZF83681.1"/>
    <property type="molecule type" value="Genomic_DNA"/>
</dbReference>
<dbReference type="Proteomes" id="UP000033106">
    <property type="component" value="Chromosome"/>
</dbReference>
<dbReference type="GO" id="GO:0003746">
    <property type="term" value="F:translation elongation factor activity"/>
    <property type="evidence" value="ECO:0007669"/>
    <property type="project" value="UniProtKB-KW"/>
</dbReference>
<dbReference type="Proteomes" id="UP000275843">
    <property type="component" value="Chromosome"/>
</dbReference>
<dbReference type="Proteomes" id="UP000282269">
    <property type="component" value="Chromosome"/>
</dbReference>
<dbReference type="PATRIC" id="fig|2287.6.peg.1245"/>
<evidence type="ECO:0000313" key="16">
    <source>
        <dbReference type="Proteomes" id="UP000267993"/>
    </source>
</evidence>
<dbReference type="Proteomes" id="UP000269431">
    <property type="component" value="Chromosome"/>
</dbReference>
<organism evidence="3 14">
    <name type="scientific">Saccharolobus solfataricus</name>
    <name type="common">Sulfolobus solfataricus</name>
    <dbReference type="NCBI Taxonomy" id="2287"/>
    <lineage>
        <taxon>Archaea</taxon>
        <taxon>Thermoproteota</taxon>
        <taxon>Thermoprotei</taxon>
        <taxon>Sulfolobales</taxon>
        <taxon>Sulfolobaceae</taxon>
        <taxon>Saccharolobus</taxon>
    </lineage>
</organism>
<gene>
    <name evidence="11" type="ORF">SSOP1_0157</name>
    <name evidence="3" type="ORF">SULA_1186</name>
    <name evidence="1" type="ORF">SULB_1187</name>
    <name evidence="2" type="ORF">SULC_1185</name>
    <name evidence="4" type="ORF">SULG_05860</name>
    <name evidence="5" type="ORF">SULH_05860</name>
    <name evidence="6" type="ORF">SULI_05860</name>
    <name evidence="7" type="ORF">SULM_05860</name>
    <name evidence="8" type="ORF">SULN_05860</name>
    <name evidence="9" type="ORF">SULO_05870</name>
    <name evidence="10" type="ORF">SULZ_06105</name>
</gene>
<evidence type="ECO:0000313" key="10">
    <source>
        <dbReference type="EMBL" id="AZF83681.1"/>
    </source>
</evidence>
<keyword evidence="3" id="KW-0251">Elongation factor</keyword>
<dbReference type="PATRIC" id="fig|2287.9.peg.169"/>
<dbReference type="NCBIfam" id="NF005013">
    <property type="entry name" value="PRK06418.1"/>
    <property type="match status" value="1"/>
</dbReference>
<dbReference type="OrthoDB" id="4111at2157"/>